<dbReference type="InterPro" id="IPR036097">
    <property type="entry name" value="HisK_dim/P_sf"/>
</dbReference>
<dbReference type="InterPro" id="IPR005467">
    <property type="entry name" value="His_kinase_dom"/>
</dbReference>
<evidence type="ECO:0000256" key="10">
    <source>
        <dbReference type="ARBA" id="ARBA00023012"/>
    </source>
</evidence>
<evidence type="ECO:0000256" key="11">
    <source>
        <dbReference type="ARBA" id="ARBA00023136"/>
    </source>
</evidence>
<evidence type="ECO:0000256" key="5">
    <source>
        <dbReference type="ARBA" id="ARBA00022553"/>
    </source>
</evidence>
<sequence length="455" mass="49134">MRRLLILWNTVALLVLFGIFGVVVRGIVRVGMFGAVDRDLQLRIRRFIDFPPRPDPNRKPPKGQGGQGGQGERERPAKGQGDPFKPHRYDLSGRSVVPPGKHPLWDEAAFVRALRGEALTTTIKRDGEPLRVLSVPVREGGQVVGVVQVPYPVVEVERAGILLDQALLALIPLVLLAAWGGALLLTGRVLRPVTQLTQAAATLGAQNLSERLPVTGDDEFATLARTFNGMLERLEVAFEQQKRFTADASHELKTPLTRIKGIASMTLLSTAKPERLLVALADIDRAADTMAQLVQDLLLLARGDSGHLGESQKSLSVRALFEQAQERVARPEAAPIVLDLTPAELTLSGNESELLRVLVNLLENALRHTPPDGKITVTARPGTLTVTDTGCGVPPEHLARLGERFYRVDSARTRQGGGTGLGLAICKSIVQAHGGTLTIESEPGQGTRVLIHLPA</sequence>
<evidence type="ECO:0000256" key="7">
    <source>
        <dbReference type="ARBA" id="ARBA00022692"/>
    </source>
</evidence>
<dbReference type="InterPro" id="IPR004358">
    <property type="entry name" value="Sig_transdc_His_kin-like_C"/>
</dbReference>
<keyword evidence="11 13" id="KW-0472">Membrane</keyword>
<keyword evidence="8 16" id="KW-0418">Kinase</keyword>
<evidence type="ECO:0000256" key="13">
    <source>
        <dbReference type="SAM" id="Phobius"/>
    </source>
</evidence>
<dbReference type="CDD" id="cd00082">
    <property type="entry name" value="HisKA"/>
    <property type="match status" value="1"/>
</dbReference>
<dbReference type="PRINTS" id="PR00344">
    <property type="entry name" value="BCTRLSENSOR"/>
</dbReference>
<dbReference type="Pfam" id="PF02518">
    <property type="entry name" value="HATPase_c"/>
    <property type="match status" value="1"/>
</dbReference>
<gene>
    <name evidence="16" type="ORF">HNQ39_002106</name>
</gene>
<organism evidence="16 17">
    <name type="scientific">Armatimonas rosea</name>
    <dbReference type="NCBI Taxonomy" id="685828"/>
    <lineage>
        <taxon>Bacteria</taxon>
        <taxon>Bacillati</taxon>
        <taxon>Armatimonadota</taxon>
        <taxon>Armatimonadia</taxon>
        <taxon>Armatimonadales</taxon>
        <taxon>Armatimonadaceae</taxon>
        <taxon>Armatimonas</taxon>
    </lineage>
</organism>
<name>A0A7W9SPC4_ARMRO</name>
<dbReference type="Gene3D" id="1.10.287.130">
    <property type="match status" value="1"/>
</dbReference>
<proteinExistence type="predicted"/>
<dbReference type="Pfam" id="PF00512">
    <property type="entry name" value="HisKA"/>
    <property type="match status" value="1"/>
</dbReference>
<evidence type="ECO:0000256" key="4">
    <source>
        <dbReference type="ARBA" id="ARBA00022475"/>
    </source>
</evidence>
<keyword evidence="9 13" id="KW-1133">Transmembrane helix</keyword>
<feature type="region of interest" description="Disordered" evidence="12">
    <location>
        <begin position="49"/>
        <end position="94"/>
    </location>
</feature>
<dbReference type="InterPro" id="IPR003660">
    <property type="entry name" value="HAMP_dom"/>
</dbReference>
<accession>A0A7W9SPC4</accession>
<evidence type="ECO:0000259" key="15">
    <source>
        <dbReference type="PROSITE" id="PS50885"/>
    </source>
</evidence>
<dbReference type="CDD" id="cd06225">
    <property type="entry name" value="HAMP"/>
    <property type="match status" value="1"/>
</dbReference>
<reference evidence="16 17" key="1">
    <citation type="submission" date="2020-08" db="EMBL/GenBank/DDBJ databases">
        <title>Genomic Encyclopedia of Type Strains, Phase IV (KMG-IV): sequencing the most valuable type-strain genomes for metagenomic binning, comparative biology and taxonomic classification.</title>
        <authorList>
            <person name="Goeker M."/>
        </authorList>
    </citation>
    <scope>NUCLEOTIDE SEQUENCE [LARGE SCALE GENOMIC DNA]</scope>
    <source>
        <strain evidence="16 17">DSM 23562</strain>
    </source>
</reference>
<dbReference type="SMART" id="SM00388">
    <property type="entry name" value="HisKA"/>
    <property type="match status" value="1"/>
</dbReference>
<evidence type="ECO:0000256" key="3">
    <source>
        <dbReference type="ARBA" id="ARBA00012438"/>
    </source>
</evidence>
<keyword evidence="17" id="KW-1185">Reference proteome</keyword>
<keyword evidence="5" id="KW-0597">Phosphoprotein</keyword>
<comment type="caution">
    <text evidence="16">The sequence shown here is derived from an EMBL/GenBank/DDBJ whole genome shotgun (WGS) entry which is preliminary data.</text>
</comment>
<evidence type="ECO:0000313" key="16">
    <source>
        <dbReference type="EMBL" id="MBB6050315.1"/>
    </source>
</evidence>
<dbReference type="SUPFAM" id="SSF103190">
    <property type="entry name" value="Sensory domain-like"/>
    <property type="match status" value="1"/>
</dbReference>
<dbReference type="PANTHER" id="PTHR45436:SF5">
    <property type="entry name" value="SENSOR HISTIDINE KINASE TRCS"/>
    <property type="match status" value="1"/>
</dbReference>
<evidence type="ECO:0000256" key="1">
    <source>
        <dbReference type="ARBA" id="ARBA00000085"/>
    </source>
</evidence>
<dbReference type="SUPFAM" id="SSF158472">
    <property type="entry name" value="HAMP domain-like"/>
    <property type="match status" value="1"/>
</dbReference>
<dbReference type="Gene3D" id="3.30.565.10">
    <property type="entry name" value="Histidine kinase-like ATPase, C-terminal domain"/>
    <property type="match status" value="1"/>
</dbReference>
<dbReference type="PROSITE" id="PS50109">
    <property type="entry name" value="HIS_KIN"/>
    <property type="match status" value="1"/>
</dbReference>
<evidence type="ECO:0000256" key="2">
    <source>
        <dbReference type="ARBA" id="ARBA00004651"/>
    </source>
</evidence>
<dbReference type="EMBL" id="JACHGW010000002">
    <property type="protein sequence ID" value="MBB6050315.1"/>
    <property type="molecule type" value="Genomic_DNA"/>
</dbReference>
<dbReference type="AlphaFoldDB" id="A0A7W9SPC4"/>
<keyword evidence="6" id="KW-0808">Transferase</keyword>
<dbReference type="RefSeq" id="WP_184195042.1">
    <property type="nucleotide sequence ID" value="NZ_JACHGW010000002.1"/>
</dbReference>
<evidence type="ECO:0000256" key="6">
    <source>
        <dbReference type="ARBA" id="ARBA00022679"/>
    </source>
</evidence>
<dbReference type="InterPro" id="IPR029151">
    <property type="entry name" value="Sensor-like_sf"/>
</dbReference>
<evidence type="ECO:0000256" key="12">
    <source>
        <dbReference type="SAM" id="MobiDB-lite"/>
    </source>
</evidence>
<dbReference type="InterPro" id="IPR050428">
    <property type="entry name" value="TCS_sensor_his_kinase"/>
</dbReference>
<evidence type="ECO:0000256" key="8">
    <source>
        <dbReference type="ARBA" id="ARBA00022777"/>
    </source>
</evidence>
<feature type="domain" description="HAMP" evidence="15">
    <location>
        <begin position="187"/>
        <end position="239"/>
    </location>
</feature>
<evidence type="ECO:0000256" key="9">
    <source>
        <dbReference type="ARBA" id="ARBA00022989"/>
    </source>
</evidence>
<keyword evidence="10" id="KW-0902">Two-component regulatory system</keyword>
<feature type="transmembrane region" description="Helical" evidence="13">
    <location>
        <begin position="6"/>
        <end position="28"/>
    </location>
</feature>
<dbReference type="Proteomes" id="UP000520814">
    <property type="component" value="Unassembled WGS sequence"/>
</dbReference>
<dbReference type="PANTHER" id="PTHR45436">
    <property type="entry name" value="SENSOR HISTIDINE KINASE YKOH"/>
    <property type="match status" value="1"/>
</dbReference>
<comment type="catalytic activity">
    <reaction evidence="1">
        <text>ATP + protein L-histidine = ADP + protein N-phospho-L-histidine.</text>
        <dbReference type="EC" id="2.7.13.3"/>
    </reaction>
</comment>
<feature type="domain" description="Histidine kinase" evidence="14">
    <location>
        <begin position="247"/>
        <end position="455"/>
    </location>
</feature>
<dbReference type="CDD" id="cd00075">
    <property type="entry name" value="HATPase"/>
    <property type="match status" value="1"/>
</dbReference>
<dbReference type="InterPro" id="IPR036890">
    <property type="entry name" value="HATPase_C_sf"/>
</dbReference>
<dbReference type="EC" id="2.7.13.3" evidence="3"/>
<dbReference type="PROSITE" id="PS50885">
    <property type="entry name" value="HAMP"/>
    <property type="match status" value="1"/>
</dbReference>
<dbReference type="SMART" id="SM00387">
    <property type="entry name" value="HATPase_c"/>
    <property type="match status" value="1"/>
</dbReference>
<evidence type="ECO:0000313" key="17">
    <source>
        <dbReference type="Proteomes" id="UP000520814"/>
    </source>
</evidence>
<keyword evidence="7 13" id="KW-0812">Transmembrane</keyword>
<dbReference type="InterPro" id="IPR003594">
    <property type="entry name" value="HATPase_dom"/>
</dbReference>
<dbReference type="GO" id="GO:0000155">
    <property type="term" value="F:phosphorelay sensor kinase activity"/>
    <property type="evidence" value="ECO:0007669"/>
    <property type="project" value="InterPro"/>
</dbReference>
<dbReference type="Pfam" id="PF00672">
    <property type="entry name" value="HAMP"/>
    <property type="match status" value="1"/>
</dbReference>
<dbReference type="FunFam" id="3.30.565.10:FF:000006">
    <property type="entry name" value="Sensor histidine kinase WalK"/>
    <property type="match status" value="1"/>
</dbReference>
<dbReference type="SUPFAM" id="SSF55874">
    <property type="entry name" value="ATPase domain of HSP90 chaperone/DNA topoisomerase II/histidine kinase"/>
    <property type="match status" value="1"/>
</dbReference>
<keyword evidence="4" id="KW-1003">Cell membrane</keyword>
<protein>
    <recommendedName>
        <fullName evidence="3">histidine kinase</fullName>
        <ecNumber evidence="3">2.7.13.3</ecNumber>
    </recommendedName>
</protein>
<dbReference type="GO" id="GO:0005886">
    <property type="term" value="C:plasma membrane"/>
    <property type="evidence" value="ECO:0007669"/>
    <property type="project" value="UniProtKB-SubCell"/>
</dbReference>
<evidence type="ECO:0000259" key="14">
    <source>
        <dbReference type="PROSITE" id="PS50109"/>
    </source>
</evidence>
<dbReference type="SUPFAM" id="SSF47384">
    <property type="entry name" value="Homodimeric domain of signal transducing histidine kinase"/>
    <property type="match status" value="1"/>
</dbReference>
<dbReference type="SMART" id="SM00304">
    <property type="entry name" value="HAMP"/>
    <property type="match status" value="1"/>
</dbReference>
<comment type="subcellular location">
    <subcellularLocation>
        <location evidence="2">Cell membrane</location>
        <topology evidence="2">Multi-pass membrane protein</topology>
    </subcellularLocation>
</comment>
<dbReference type="Gene3D" id="6.10.340.10">
    <property type="match status" value="1"/>
</dbReference>
<dbReference type="InterPro" id="IPR003661">
    <property type="entry name" value="HisK_dim/P_dom"/>
</dbReference>